<name>A0A840UQB5_9FIRM</name>
<accession>A0A840UQB5</accession>
<dbReference type="Proteomes" id="UP000559117">
    <property type="component" value="Unassembled WGS sequence"/>
</dbReference>
<dbReference type="InterPro" id="IPR019301">
    <property type="entry name" value="Flagellar_prot_FlgJ_N"/>
</dbReference>
<feature type="domain" description="Flagellar protein FlgJ N-terminal" evidence="1">
    <location>
        <begin position="64"/>
        <end position="112"/>
    </location>
</feature>
<protein>
    <submittedName>
        <fullName evidence="2">Flagellar protein FlgJ</fullName>
    </submittedName>
</protein>
<dbReference type="RefSeq" id="WP_183861250.1">
    <property type="nucleotide sequence ID" value="NZ_JACHFH010000016.1"/>
</dbReference>
<reference evidence="2 3" key="1">
    <citation type="submission" date="2020-08" db="EMBL/GenBank/DDBJ databases">
        <title>Genomic Encyclopedia of Type Strains, Phase IV (KMG-IV): sequencing the most valuable type-strain genomes for metagenomic binning, comparative biology and taxonomic classification.</title>
        <authorList>
            <person name="Goeker M."/>
        </authorList>
    </citation>
    <scope>NUCLEOTIDE SEQUENCE [LARGE SCALE GENOMIC DNA]</scope>
    <source>
        <strain evidence="2 3">DSM 24661</strain>
    </source>
</reference>
<keyword evidence="2" id="KW-0282">Flagellum</keyword>
<dbReference type="Pfam" id="PF10135">
    <property type="entry name" value="Rod-binding"/>
    <property type="match status" value="1"/>
</dbReference>
<gene>
    <name evidence="2" type="ORF">HNR32_001520</name>
</gene>
<evidence type="ECO:0000313" key="2">
    <source>
        <dbReference type="EMBL" id="MBB5336372.1"/>
    </source>
</evidence>
<evidence type="ECO:0000259" key="1">
    <source>
        <dbReference type="Pfam" id="PF10135"/>
    </source>
</evidence>
<keyword evidence="3" id="KW-1185">Reference proteome</keyword>
<dbReference type="AlphaFoldDB" id="A0A840UQB5"/>
<sequence length="130" mass="14365">MEGINPIMASPAVEQAKQAQLNEFAKTAGNLKKVTKTSAIEKNDAKLKEACEQFEALFLDLMYKEMRKTVPKDSLFGDSNADNILRSMQETEMTKNLAHAGGVGLADMLYRQIGKQNVKQPAAVAAKRYK</sequence>
<dbReference type="EMBL" id="JACHFH010000016">
    <property type="protein sequence ID" value="MBB5336372.1"/>
    <property type="molecule type" value="Genomic_DNA"/>
</dbReference>
<proteinExistence type="predicted"/>
<evidence type="ECO:0000313" key="3">
    <source>
        <dbReference type="Proteomes" id="UP000559117"/>
    </source>
</evidence>
<comment type="caution">
    <text evidence="2">The sequence shown here is derived from an EMBL/GenBank/DDBJ whole genome shotgun (WGS) entry which is preliminary data.</text>
</comment>
<organism evidence="2 3">
    <name type="scientific">Pectinatus brassicae</name>
    <dbReference type="NCBI Taxonomy" id="862415"/>
    <lineage>
        <taxon>Bacteria</taxon>
        <taxon>Bacillati</taxon>
        <taxon>Bacillota</taxon>
        <taxon>Negativicutes</taxon>
        <taxon>Selenomonadales</taxon>
        <taxon>Selenomonadaceae</taxon>
        <taxon>Pectinatus</taxon>
    </lineage>
</organism>
<keyword evidence="2" id="KW-0966">Cell projection</keyword>
<keyword evidence="2" id="KW-0969">Cilium</keyword>